<protein>
    <submittedName>
        <fullName evidence="3">Uncharacterized protein</fullName>
    </submittedName>
</protein>
<feature type="region of interest" description="Disordered" evidence="1">
    <location>
        <begin position="258"/>
        <end position="282"/>
    </location>
</feature>
<keyword evidence="2" id="KW-0812">Transmembrane</keyword>
<evidence type="ECO:0000256" key="2">
    <source>
        <dbReference type="SAM" id="Phobius"/>
    </source>
</evidence>
<keyword evidence="2" id="KW-1133">Transmembrane helix</keyword>
<evidence type="ECO:0000256" key="1">
    <source>
        <dbReference type="SAM" id="MobiDB-lite"/>
    </source>
</evidence>
<feature type="compositionally biased region" description="Acidic residues" evidence="1">
    <location>
        <begin position="258"/>
        <end position="270"/>
    </location>
</feature>
<evidence type="ECO:0000313" key="3">
    <source>
        <dbReference type="EMBL" id="CAD8376384.1"/>
    </source>
</evidence>
<organism evidence="3">
    <name type="scientific">Minutocellus polymorphus</name>
    <dbReference type="NCBI Taxonomy" id="265543"/>
    <lineage>
        <taxon>Eukaryota</taxon>
        <taxon>Sar</taxon>
        <taxon>Stramenopiles</taxon>
        <taxon>Ochrophyta</taxon>
        <taxon>Bacillariophyta</taxon>
        <taxon>Mediophyceae</taxon>
        <taxon>Cymatosirophycidae</taxon>
        <taxon>Cymatosirales</taxon>
        <taxon>Cymatosiraceae</taxon>
        <taxon>Minutocellus</taxon>
    </lineage>
</organism>
<name>A0A7S0FRT9_9STRA</name>
<reference evidence="3" key="1">
    <citation type="submission" date="2021-01" db="EMBL/GenBank/DDBJ databases">
        <authorList>
            <person name="Corre E."/>
            <person name="Pelletier E."/>
            <person name="Niang G."/>
            <person name="Scheremetjew M."/>
            <person name="Finn R."/>
            <person name="Kale V."/>
            <person name="Holt S."/>
            <person name="Cochrane G."/>
            <person name="Meng A."/>
            <person name="Brown T."/>
            <person name="Cohen L."/>
        </authorList>
    </citation>
    <scope>NUCLEOTIDE SEQUENCE</scope>
    <source>
        <strain evidence="3">CCMP3303</strain>
    </source>
</reference>
<keyword evidence="2" id="KW-0472">Membrane</keyword>
<gene>
    <name evidence="3" type="ORF">MPOL1434_LOCUS8986</name>
</gene>
<feature type="transmembrane region" description="Helical" evidence="2">
    <location>
        <begin position="40"/>
        <end position="58"/>
    </location>
</feature>
<proteinExistence type="predicted"/>
<accession>A0A7S0FRT9</accession>
<sequence length="305" mass="34502">MVIRGILKPCERTGLLDGMGEEYSLDIGVRKKKSCCTASHMCYFLVAAAVGVFLYLVFTSDSLDNMSAQKQIDMLNDATISGNVKSGCQSTLVIMRHCEFTTAEDAEVLDEEGNQHCSATGLARADYVPSLFGHGARWPLPSKLYAMKRDREGVREEDNYLNYREIETLTPLADKAEVDINSSFSDGGERQLALEYFDDLGSGEYCDKSVVVSWKVQRIVTLAQALGCGEQQGCPERHKKRDFDKVWQLTYMYWEVEDDDEEEEDGGEDTDAQRALRRKKKKRTITFDEGWNVHGKVIKEHFQAQ</sequence>
<dbReference type="AlphaFoldDB" id="A0A7S0FRT9"/>
<dbReference type="EMBL" id="HBEJ01015329">
    <property type="protein sequence ID" value="CAD8376384.1"/>
    <property type="molecule type" value="Transcribed_RNA"/>
</dbReference>